<evidence type="ECO:0000256" key="1">
    <source>
        <dbReference type="ARBA" id="ARBA00022729"/>
    </source>
</evidence>
<evidence type="ECO:0000256" key="2">
    <source>
        <dbReference type="SAM" id="MobiDB-lite"/>
    </source>
</evidence>
<proteinExistence type="predicted"/>
<dbReference type="Gene3D" id="2.40.40.10">
    <property type="entry name" value="RlpA-like domain"/>
    <property type="match status" value="1"/>
</dbReference>
<feature type="region of interest" description="Disordered" evidence="2">
    <location>
        <begin position="156"/>
        <end position="203"/>
    </location>
</feature>
<dbReference type="PANTHER" id="PTHR31836">
    <property type="match status" value="1"/>
</dbReference>
<accession>A0A9W8TVE1</accession>
<dbReference type="PANTHER" id="PTHR31836:SF28">
    <property type="entry name" value="SRCR DOMAIN-CONTAINING PROTEIN-RELATED"/>
    <property type="match status" value="1"/>
</dbReference>
<keyword evidence="1 3" id="KW-0732">Signal</keyword>
<dbReference type="SUPFAM" id="SSF50685">
    <property type="entry name" value="Barwin-like endoglucanases"/>
    <property type="match status" value="1"/>
</dbReference>
<dbReference type="Proteomes" id="UP001142393">
    <property type="component" value="Unassembled WGS sequence"/>
</dbReference>
<keyword evidence="5" id="KW-1185">Reference proteome</keyword>
<evidence type="ECO:0000256" key="3">
    <source>
        <dbReference type="SAM" id="SignalP"/>
    </source>
</evidence>
<feature type="signal peptide" evidence="3">
    <location>
        <begin position="1"/>
        <end position="24"/>
    </location>
</feature>
<gene>
    <name evidence="4" type="ORF">DFH05DRAFT_1527837</name>
</gene>
<dbReference type="CDD" id="cd22191">
    <property type="entry name" value="DPBB_RlpA_EXP_N-like"/>
    <property type="match status" value="1"/>
</dbReference>
<name>A0A9W8TVE1_9AGAR</name>
<dbReference type="InterPro" id="IPR036908">
    <property type="entry name" value="RlpA-like_sf"/>
</dbReference>
<dbReference type="InterPro" id="IPR051477">
    <property type="entry name" value="Expansin_CellWall"/>
</dbReference>
<comment type="caution">
    <text evidence="4">The sequence shown here is derived from an EMBL/GenBank/DDBJ whole genome shotgun (WGS) entry which is preliminary data.</text>
</comment>
<evidence type="ECO:0000313" key="4">
    <source>
        <dbReference type="EMBL" id="KAJ3742138.1"/>
    </source>
</evidence>
<evidence type="ECO:0000313" key="5">
    <source>
        <dbReference type="Proteomes" id="UP001142393"/>
    </source>
</evidence>
<reference evidence="4 5" key="1">
    <citation type="journal article" date="2023" name="Proc. Natl. Acad. Sci. U.S.A.">
        <title>A global phylogenomic analysis of the shiitake genus Lentinula.</title>
        <authorList>
            <person name="Sierra-Patev S."/>
            <person name="Min B."/>
            <person name="Naranjo-Ortiz M."/>
            <person name="Looney B."/>
            <person name="Konkel Z."/>
            <person name="Slot J.C."/>
            <person name="Sakamoto Y."/>
            <person name="Steenwyk J.L."/>
            <person name="Rokas A."/>
            <person name="Carro J."/>
            <person name="Camarero S."/>
            <person name="Ferreira P."/>
            <person name="Molpeceres G."/>
            <person name="Ruiz-Duenas F.J."/>
            <person name="Serrano A."/>
            <person name="Henrissat B."/>
            <person name="Drula E."/>
            <person name="Hughes K.W."/>
            <person name="Mata J.L."/>
            <person name="Ishikawa N.K."/>
            <person name="Vargas-Isla R."/>
            <person name="Ushijima S."/>
            <person name="Smith C.A."/>
            <person name="Donoghue J."/>
            <person name="Ahrendt S."/>
            <person name="Andreopoulos W."/>
            <person name="He G."/>
            <person name="LaButti K."/>
            <person name="Lipzen A."/>
            <person name="Ng V."/>
            <person name="Riley R."/>
            <person name="Sandor L."/>
            <person name="Barry K."/>
            <person name="Martinez A.T."/>
            <person name="Xiao Y."/>
            <person name="Gibbons J.G."/>
            <person name="Terashima K."/>
            <person name="Grigoriev I.V."/>
            <person name="Hibbett D."/>
        </authorList>
    </citation>
    <scope>NUCLEOTIDE SEQUENCE [LARGE SCALE GENOMIC DNA]</scope>
    <source>
        <strain evidence="4 5">TFB7810</strain>
    </source>
</reference>
<sequence length="276" mass="28879">MSKFSRQSLFCILFSLCAFYLVSASHDFDPLLHRRHTLNANLAKREAASFRKETSLEKRFDNSRFTYYADGLGACGQTNQPSDFIVALNSAQYNGGQYCFQMITITVGDKSTQAQIMDECPGCPYGGLDFSEGLFQYFASLDEGVLTGSWNFDSGATSTSETPTSTYTPPTSTWTPAPSTSSTSTSTWTPTSTSTWSSSSTSLSSSYTSSSASTSTASSSSASSLLSSSSSSTATTSTASATPTVVASSGVFGMLEVAVMQMGLVAASGAGATSVA</sequence>
<dbReference type="AlphaFoldDB" id="A0A9W8TVE1"/>
<dbReference type="EMBL" id="JANVFU010000011">
    <property type="protein sequence ID" value="KAJ3742138.1"/>
    <property type="molecule type" value="Genomic_DNA"/>
</dbReference>
<feature type="chain" id="PRO_5040757292" evidence="3">
    <location>
        <begin position="25"/>
        <end position="276"/>
    </location>
</feature>
<organism evidence="4 5">
    <name type="scientific">Lentinula detonsa</name>
    <dbReference type="NCBI Taxonomy" id="2804962"/>
    <lineage>
        <taxon>Eukaryota</taxon>
        <taxon>Fungi</taxon>
        <taxon>Dikarya</taxon>
        <taxon>Basidiomycota</taxon>
        <taxon>Agaricomycotina</taxon>
        <taxon>Agaricomycetes</taxon>
        <taxon>Agaricomycetidae</taxon>
        <taxon>Agaricales</taxon>
        <taxon>Marasmiineae</taxon>
        <taxon>Omphalotaceae</taxon>
        <taxon>Lentinula</taxon>
    </lineage>
</organism>
<protein>
    <submittedName>
        <fullName evidence="4">RlpA-like double-psi beta-barrel-protein domain-containing protein-containing protein</fullName>
    </submittedName>
</protein>